<dbReference type="PANTHER" id="PTHR13138:SF3">
    <property type="entry name" value="CD2 ANTIGEN CYTOPLASMIC TAIL-BINDING PROTEIN 2"/>
    <property type="match status" value="1"/>
</dbReference>
<dbReference type="SUPFAM" id="SSF55277">
    <property type="entry name" value="GYF domain"/>
    <property type="match status" value="2"/>
</dbReference>
<feature type="domain" description="GYF" evidence="2">
    <location>
        <begin position="296"/>
        <end position="342"/>
    </location>
</feature>
<reference evidence="3 4" key="2">
    <citation type="submission" date="2018-11" db="EMBL/GenBank/DDBJ databases">
        <authorList>
            <consortium name="Pathogen Informatics"/>
        </authorList>
    </citation>
    <scope>NUCLEOTIDE SEQUENCE [LARGE SCALE GENOMIC DNA]</scope>
</reference>
<dbReference type="PANTHER" id="PTHR13138">
    <property type="entry name" value="PROTEIN LIN1"/>
    <property type="match status" value="1"/>
</dbReference>
<proteinExistence type="predicted"/>
<dbReference type="InterPro" id="IPR039905">
    <property type="entry name" value="CD2BP2/Lin1"/>
</dbReference>
<dbReference type="EMBL" id="UYRT01082081">
    <property type="protein sequence ID" value="VDN25462.1"/>
    <property type="molecule type" value="Genomic_DNA"/>
</dbReference>
<dbReference type="InterPro" id="IPR035445">
    <property type="entry name" value="GYF-like_dom_sf"/>
</dbReference>
<evidence type="ECO:0000313" key="3">
    <source>
        <dbReference type="EMBL" id="VDN25462.1"/>
    </source>
</evidence>
<evidence type="ECO:0000256" key="1">
    <source>
        <dbReference type="SAM" id="MobiDB-lite"/>
    </source>
</evidence>
<feature type="compositionally biased region" description="Basic and acidic residues" evidence="1">
    <location>
        <begin position="37"/>
        <end position="60"/>
    </location>
</feature>
<reference evidence="5" key="1">
    <citation type="submission" date="2016-06" db="UniProtKB">
        <authorList>
            <consortium name="WormBaseParasite"/>
        </authorList>
    </citation>
    <scope>IDENTIFICATION</scope>
</reference>
<dbReference type="GO" id="GO:0005682">
    <property type="term" value="C:U5 snRNP"/>
    <property type="evidence" value="ECO:0007669"/>
    <property type="project" value="InterPro"/>
</dbReference>
<feature type="domain" description="GYF" evidence="2">
    <location>
        <begin position="231"/>
        <end position="277"/>
    </location>
</feature>
<dbReference type="InterPro" id="IPR003169">
    <property type="entry name" value="GYF"/>
</dbReference>
<name>A0A183E2G2_9BILA</name>
<accession>A0A183E2G2</accession>
<organism evidence="5">
    <name type="scientific">Gongylonema pulchrum</name>
    <dbReference type="NCBI Taxonomy" id="637853"/>
    <lineage>
        <taxon>Eukaryota</taxon>
        <taxon>Metazoa</taxon>
        <taxon>Ecdysozoa</taxon>
        <taxon>Nematoda</taxon>
        <taxon>Chromadorea</taxon>
        <taxon>Rhabditida</taxon>
        <taxon>Spirurina</taxon>
        <taxon>Spiruromorpha</taxon>
        <taxon>Spiruroidea</taxon>
        <taxon>Gongylonematidae</taxon>
        <taxon>Gongylonema</taxon>
    </lineage>
</organism>
<evidence type="ECO:0000313" key="4">
    <source>
        <dbReference type="Proteomes" id="UP000271098"/>
    </source>
</evidence>
<dbReference type="Pfam" id="PF02213">
    <property type="entry name" value="GYF"/>
    <property type="match status" value="2"/>
</dbReference>
<dbReference type="Gene3D" id="3.30.1490.40">
    <property type="match status" value="2"/>
</dbReference>
<feature type="region of interest" description="Disordered" evidence="1">
    <location>
        <begin position="25"/>
        <end position="68"/>
    </location>
</feature>
<dbReference type="OrthoDB" id="331341at2759"/>
<evidence type="ECO:0000259" key="2">
    <source>
        <dbReference type="Pfam" id="PF02213"/>
    </source>
</evidence>
<dbReference type="AlphaFoldDB" id="A0A183E2G2"/>
<dbReference type="Proteomes" id="UP000271098">
    <property type="component" value="Unassembled WGS sequence"/>
</dbReference>
<protein>
    <submittedName>
        <fullName evidence="5">GYF domain-containing protein</fullName>
    </submittedName>
</protein>
<dbReference type="WBParaSite" id="GPUH_0001517301-mRNA-1">
    <property type="protein sequence ID" value="GPUH_0001517301-mRNA-1"/>
    <property type="gene ID" value="GPUH_0001517301"/>
</dbReference>
<gene>
    <name evidence="3" type="ORF">GPUH_LOCUS15152</name>
</gene>
<sequence>MSKSKVRLSEVDELSDAGALEHSRGKYARLRQAGGGDSKEGEGSSRDEVPKEYESKHTLDSDEEEDMKYTKLDVEEKEDEIKDAWLDNIDWTKFFYQYTFFQEEDSSTAINFGDSELKSVYERIAAMLKPNETIEHALSRLGKEKGLSAAEERKRRWAAKKAGREYVDEGAAAMKELTGLADSLVSNGELEAYQYTLEKLLFLIKELQTENTGQVEEEKAAGKSSSDVVFWEYKLSNEDGAEIFGPFTSEQMLEMQQEGKFENGGWARKQGAQSFYTEEEQKGAAAEKSSSDVVFWEYKLSNEDGAEIFGPFTSEQMLEMQQEGKFENGGWARKQGAQSFYTVARIDFEIYT</sequence>
<evidence type="ECO:0000313" key="5">
    <source>
        <dbReference type="WBParaSite" id="GPUH_0001517301-mRNA-1"/>
    </source>
</evidence>
<keyword evidence="4" id="KW-1185">Reference proteome</keyword>